<feature type="transmembrane region" description="Helical" evidence="9">
    <location>
        <begin position="821"/>
        <end position="844"/>
    </location>
</feature>
<name>A0A0H2R7K3_9AGAM</name>
<feature type="domain" description="Cation-transporting P-type ATPase N-terminal" evidence="10">
    <location>
        <begin position="57"/>
        <end position="130"/>
    </location>
</feature>
<keyword evidence="4" id="KW-0547">Nucleotide-binding</keyword>
<protein>
    <submittedName>
        <fullName evidence="11">Sodium-potassium ATPase</fullName>
    </submittedName>
</protein>
<feature type="transmembrane region" description="Helical" evidence="9">
    <location>
        <begin position="304"/>
        <end position="326"/>
    </location>
</feature>
<keyword evidence="2" id="KW-1003">Cell membrane</keyword>
<sequence>MHRSLSRREVAPGVRLPAEFRTLSIHVEDKIGQSQSNSSEDAPVTGKGVVKELISLDWHKIDADEVLLRLSASPKSGLDKDQVVRRLSQNGKNVISKPPNRIFRQVFGWIFGGFGSLLLAASIVCFIAWKPLGNPDPQASNLALAVVLLIVVLLQALFNAWQDFSTSRVMASIKGMLPSAVEVLRDGGKVQVQAADLVTGDIVYIGMGQKVPADLRLINCSGDLKFDRSILTGESEPIAGRTMKTDDNFLETKNIALQGTYCVSGSGIGVVVQTGDLTVFGRIAKLSSTPSTGLTTLQREILRVVLIIASLAVMVAIFIVIVWAAWLRQSFPSYINVPNLLIDVVSVMVAFIPEGLPIAVTMSLAKVAHTLSKNMILCKSLSIVETLGSVNVICSDKTGTLTQGKMHVEDAAVFDTQFVPSSLRDALVTSTLQKRENLVQLPAISAICNAATMTNVGDASETSGRQIMGDATDTAILRFSDQIGSSDQYREPWNEVYKVSFNSKTKFMLKLCKLYPKDFNATTFPAPIASWDNFTSRDYLLAVKGAPDVLLSRCEYVVNPDGGAPIALTQKSKVRIVAVQEQWAAQGRRVLLLARKVLRDDDVPHKMDRNSEEFAELIDDLNAELTIVGLVGLIDPLKHDIVETVRICRDAGIRFFVVTGDHPTTSIAIAAQAGVISNVNKIHRFSDLDASKSPNAVEKYDMNFEGVKKGIVITGPELAQITGGQMEQLAQYDEIVFARTTPEQKLKIVREFQARRNIVAMTGDGVNDAPSLKAADIGIAMGNGSDVAREAADMVLLKDFSAIVVALEYGRLVYDNLKKTVLYLLPAGSFSELMPILLNVLLGVPQMLSNIQMILICVATDVLPALSMCLEKPESGLLKRKPRDIRKDHMVDWKLLLHAYLTIGVIESLCAMSMSFWYFQRHGVPFSSLAAKFGNYPDATADLLPEAQSVYFFTLIVMQWGNLFATRCRRLSIFQHPPSQNWYVFPAAALALIIGIFFSYVGWFQRIFQTRGIPAENFFIPLTFGLFILFLDESRKYFVRKYPHGFLARIAW</sequence>
<feature type="transmembrane region" description="Helical" evidence="9">
    <location>
        <begin position="1013"/>
        <end position="1031"/>
    </location>
</feature>
<dbReference type="InterPro" id="IPR018303">
    <property type="entry name" value="ATPase_P-typ_P_site"/>
</dbReference>
<dbReference type="InterPro" id="IPR023299">
    <property type="entry name" value="ATPase_P-typ_cyto_dom_N"/>
</dbReference>
<dbReference type="PANTHER" id="PTHR43294:SF21">
    <property type="entry name" value="CATION TRANSPORTING ATPASE"/>
    <property type="match status" value="1"/>
</dbReference>
<dbReference type="InterPro" id="IPR023214">
    <property type="entry name" value="HAD_sf"/>
</dbReference>
<keyword evidence="12" id="KW-1185">Reference proteome</keyword>
<comment type="subcellular location">
    <subcellularLocation>
        <location evidence="1">Cell membrane</location>
        <topology evidence="1">Multi-pass membrane protein</topology>
    </subcellularLocation>
</comment>
<dbReference type="SUPFAM" id="SSF56784">
    <property type="entry name" value="HAD-like"/>
    <property type="match status" value="1"/>
</dbReference>
<dbReference type="InterPro" id="IPR008250">
    <property type="entry name" value="ATPase_P-typ_transduc_dom_A_sf"/>
</dbReference>
<dbReference type="Gene3D" id="2.70.150.10">
    <property type="entry name" value="Calcium-transporting ATPase, cytoplasmic transduction domain A"/>
    <property type="match status" value="1"/>
</dbReference>
<dbReference type="GO" id="GO:0006883">
    <property type="term" value="P:intracellular sodium ion homeostasis"/>
    <property type="evidence" value="ECO:0007669"/>
    <property type="project" value="TreeGrafter"/>
</dbReference>
<evidence type="ECO:0000256" key="4">
    <source>
        <dbReference type="ARBA" id="ARBA00022741"/>
    </source>
</evidence>
<dbReference type="Gene3D" id="3.40.50.1000">
    <property type="entry name" value="HAD superfamily/HAD-like"/>
    <property type="match status" value="1"/>
</dbReference>
<dbReference type="Pfam" id="PF00122">
    <property type="entry name" value="E1-E2_ATPase"/>
    <property type="match status" value="1"/>
</dbReference>
<evidence type="ECO:0000256" key="3">
    <source>
        <dbReference type="ARBA" id="ARBA00022692"/>
    </source>
</evidence>
<dbReference type="SFLD" id="SFLDG00002">
    <property type="entry name" value="C1.7:_P-type_atpase_like"/>
    <property type="match status" value="1"/>
</dbReference>
<evidence type="ECO:0000259" key="10">
    <source>
        <dbReference type="SMART" id="SM00831"/>
    </source>
</evidence>
<dbReference type="SUPFAM" id="SSF81653">
    <property type="entry name" value="Calcium ATPase, transduction domain A"/>
    <property type="match status" value="1"/>
</dbReference>
<dbReference type="SFLD" id="SFLDF00027">
    <property type="entry name" value="p-type_atpase"/>
    <property type="match status" value="1"/>
</dbReference>
<dbReference type="STRING" id="27342.A0A0H2R7K3"/>
<evidence type="ECO:0000256" key="1">
    <source>
        <dbReference type="ARBA" id="ARBA00004651"/>
    </source>
</evidence>
<feature type="transmembrane region" description="Helical" evidence="9">
    <location>
        <begin position="891"/>
        <end position="919"/>
    </location>
</feature>
<feature type="transmembrane region" description="Helical" evidence="9">
    <location>
        <begin position="106"/>
        <end position="129"/>
    </location>
</feature>
<keyword evidence="5" id="KW-0067">ATP-binding</keyword>
<evidence type="ECO:0000313" key="12">
    <source>
        <dbReference type="Proteomes" id="UP000053477"/>
    </source>
</evidence>
<dbReference type="SMART" id="SM00831">
    <property type="entry name" value="Cation_ATPase_N"/>
    <property type="match status" value="1"/>
</dbReference>
<dbReference type="GO" id="GO:0016887">
    <property type="term" value="F:ATP hydrolysis activity"/>
    <property type="evidence" value="ECO:0007669"/>
    <property type="project" value="InterPro"/>
</dbReference>
<dbReference type="GO" id="GO:0030007">
    <property type="term" value="P:intracellular potassium ion homeostasis"/>
    <property type="evidence" value="ECO:0007669"/>
    <property type="project" value="TreeGrafter"/>
</dbReference>
<dbReference type="Gene3D" id="1.20.1110.10">
    <property type="entry name" value="Calcium-transporting ATPase, transmembrane domain"/>
    <property type="match status" value="1"/>
</dbReference>
<keyword evidence="6" id="KW-1278">Translocase</keyword>
<dbReference type="Proteomes" id="UP000053477">
    <property type="component" value="Unassembled WGS sequence"/>
</dbReference>
<dbReference type="InterPro" id="IPR004014">
    <property type="entry name" value="ATPase_P-typ_cation-transptr_N"/>
</dbReference>
<dbReference type="FunFam" id="3.40.50.1000:FF:000083">
    <property type="entry name" value="Sodium/potassium-transporting ATPase subunit alpha"/>
    <property type="match status" value="1"/>
</dbReference>
<dbReference type="SUPFAM" id="SSF81660">
    <property type="entry name" value="Metal cation-transporting ATPase, ATP-binding domain N"/>
    <property type="match status" value="1"/>
</dbReference>
<dbReference type="InterPro" id="IPR036412">
    <property type="entry name" value="HAD-like_sf"/>
</dbReference>
<evidence type="ECO:0000313" key="11">
    <source>
        <dbReference type="EMBL" id="KLO07342.1"/>
    </source>
</evidence>
<evidence type="ECO:0000256" key="8">
    <source>
        <dbReference type="ARBA" id="ARBA00023136"/>
    </source>
</evidence>
<evidence type="ECO:0000256" key="7">
    <source>
        <dbReference type="ARBA" id="ARBA00022989"/>
    </source>
</evidence>
<proteinExistence type="predicted"/>
<evidence type="ECO:0000256" key="6">
    <source>
        <dbReference type="ARBA" id="ARBA00022967"/>
    </source>
</evidence>
<dbReference type="SUPFAM" id="SSF81665">
    <property type="entry name" value="Calcium ATPase, transmembrane domain M"/>
    <property type="match status" value="1"/>
</dbReference>
<dbReference type="GO" id="GO:0036376">
    <property type="term" value="P:sodium ion export across plasma membrane"/>
    <property type="evidence" value="ECO:0007669"/>
    <property type="project" value="TreeGrafter"/>
</dbReference>
<dbReference type="Pfam" id="PF08282">
    <property type="entry name" value="Hydrolase_3"/>
    <property type="match status" value="1"/>
</dbReference>
<dbReference type="AlphaFoldDB" id="A0A0H2R7K3"/>
<dbReference type="InterPro" id="IPR044492">
    <property type="entry name" value="P_typ_ATPase_HD_dom"/>
</dbReference>
<dbReference type="Gene3D" id="3.40.1110.10">
    <property type="entry name" value="Calcium-transporting ATPase, cytoplasmic domain N"/>
    <property type="match status" value="1"/>
</dbReference>
<dbReference type="Pfam" id="PF00690">
    <property type="entry name" value="Cation_ATPase_N"/>
    <property type="match status" value="1"/>
</dbReference>
<evidence type="ECO:0000256" key="5">
    <source>
        <dbReference type="ARBA" id="ARBA00022840"/>
    </source>
</evidence>
<dbReference type="InterPro" id="IPR050510">
    <property type="entry name" value="Cation_transp_ATPase_P-type"/>
</dbReference>
<keyword evidence="8 9" id="KW-0472">Membrane</keyword>
<dbReference type="GO" id="GO:0005524">
    <property type="term" value="F:ATP binding"/>
    <property type="evidence" value="ECO:0007669"/>
    <property type="project" value="UniProtKB-KW"/>
</dbReference>
<organism evidence="11 12">
    <name type="scientific">Schizopora paradoxa</name>
    <dbReference type="NCBI Taxonomy" id="27342"/>
    <lineage>
        <taxon>Eukaryota</taxon>
        <taxon>Fungi</taxon>
        <taxon>Dikarya</taxon>
        <taxon>Basidiomycota</taxon>
        <taxon>Agaricomycotina</taxon>
        <taxon>Agaricomycetes</taxon>
        <taxon>Hymenochaetales</taxon>
        <taxon>Schizoporaceae</taxon>
        <taxon>Schizopora</taxon>
    </lineage>
</organism>
<dbReference type="GO" id="GO:0005391">
    <property type="term" value="F:P-type sodium:potassium-exchanging transporter activity"/>
    <property type="evidence" value="ECO:0007669"/>
    <property type="project" value="TreeGrafter"/>
</dbReference>
<dbReference type="FunFam" id="3.40.50.1000:FF:000001">
    <property type="entry name" value="Phospholipid-transporting ATPase IC"/>
    <property type="match status" value="1"/>
</dbReference>
<accession>A0A0H2R7K3</accession>
<dbReference type="GO" id="GO:1990573">
    <property type="term" value="P:potassium ion import across plasma membrane"/>
    <property type="evidence" value="ECO:0007669"/>
    <property type="project" value="TreeGrafter"/>
</dbReference>
<dbReference type="PROSITE" id="PS00154">
    <property type="entry name" value="ATPASE_E1_E2"/>
    <property type="match status" value="1"/>
</dbReference>
<dbReference type="GO" id="GO:1902600">
    <property type="term" value="P:proton transmembrane transport"/>
    <property type="evidence" value="ECO:0007669"/>
    <property type="project" value="TreeGrafter"/>
</dbReference>
<dbReference type="InterPro" id="IPR001757">
    <property type="entry name" value="P_typ_ATPase"/>
</dbReference>
<dbReference type="OrthoDB" id="158672at2759"/>
<keyword evidence="7 9" id="KW-1133">Transmembrane helix</keyword>
<evidence type="ECO:0000256" key="9">
    <source>
        <dbReference type="SAM" id="Phobius"/>
    </source>
</evidence>
<dbReference type="Pfam" id="PF00689">
    <property type="entry name" value="Cation_ATPase_C"/>
    <property type="match status" value="1"/>
</dbReference>
<dbReference type="EMBL" id="KQ086145">
    <property type="protein sequence ID" value="KLO07342.1"/>
    <property type="molecule type" value="Genomic_DNA"/>
</dbReference>
<dbReference type="PANTHER" id="PTHR43294">
    <property type="entry name" value="SODIUM/POTASSIUM-TRANSPORTING ATPASE SUBUNIT ALPHA"/>
    <property type="match status" value="1"/>
</dbReference>
<dbReference type="InterPro" id="IPR059000">
    <property type="entry name" value="ATPase_P-type_domA"/>
</dbReference>
<gene>
    <name evidence="11" type="ORF">SCHPADRAFT_836860</name>
</gene>
<dbReference type="InParanoid" id="A0A0H2R7K3"/>
<dbReference type="InterPro" id="IPR023298">
    <property type="entry name" value="ATPase_P-typ_TM_dom_sf"/>
</dbReference>
<feature type="transmembrane region" description="Helical" evidence="9">
    <location>
        <begin position="950"/>
        <end position="969"/>
    </location>
</feature>
<dbReference type="Pfam" id="PF13246">
    <property type="entry name" value="Cation_ATPase"/>
    <property type="match status" value="1"/>
</dbReference>
<dbReference type="SFLD" id="SFLDS00003">
    <property type="entry name" value="Haloacid_Dehalogenase"/>
    <property type="match status" value="1"/>
</dbReference>
<dbReference type="PRINTS" id="PR00119">
    <property type="entry name" value="CATATPASE"/>
</dbReference>
<dbReference type="NCBIfam" id="TIGR01494">
    <property type="entry name" value="ATPase_P-type"/>
    <property type="match status" value="2"/>
</dbReference>
<keyword evidence="3 9" id="KW-0812">Transmembrane</keyword>
<dbReference type="PRINTS" id="PR00121">
    <property type="entry name" value="NAKATPASE"/>
</dbReference>
<feature type="transmembrane region" description="Helical" evidence="9">
    <location>
        <begin position="981"/>
        <end position="1001"/>
    </location>
</feature>
<evidence type="ECO:0000256" key="2">
    <source>
        <dbReference type="ARBA" id="ARBA00022475"/>
    </source>
</evidence>
<dbReference type="InterPro" id="IPR006068">
    <property type="entry name" value="ATPase_P-typ_cation-transptr_C"/>
</dbReference>
<reference evidence="11 12" key="1">
    <citation type="submission" date="2015-04" db="EMBL/GenBank/DDBJ databases">
        <title>Complete genome sequence of Schizopora paradoxa KUC8140, a cosmopolitan wood degrader in East Asia.</title>
        <authorList>
            <consortium name="DOE Joint Genome Institute"/>
            <person name="Min B."/>
            <person name="Park H."/>
            <person name="Jang Y."/>
            <person name="Kim J.-J."/>
            <person name="Kim K.H."/>
            <person name="Pangilinan J."/>
            <person name="Lipzen A."/>
            <person name="Riley R."/>
            <person name="Grigoriev I.V."/>
            <person name="Spatafora J.W."/>
            <person name="Choi I.-G."/>
        </authorList>
    </citation>
    <scope>NUCLEOTIDE SEQUENCE [LARGE SCALE GENOMIC DNA]</scope>
    <source>
        <strain evidence="11 12">KUC8140</strain>
    </source>
</reference>
<feature type="transmembrane region" description="Helical" evidence="9">
    <location>
        <begin position="141"/>
        <end position="161"/>
    </location>
</feature>
<dbReference type="GO" id="GO:0005886">
    <property type="term" value="C:plasma membrane"/>
    <property type="evidence" value="ECO:0007669"/>
    <property type="project" value="UniProtKB-SubCell"/>
</dbReference>